<organism evidence="2 3">
    <name type="scientific">Dictyocaulus viviparus</name>
    <name type="common">Bovine lungworm</name>
    <dbReference type="NCBI Taxonomy" id="29172"/>
    <lineage>
        <taxon>Eukaryota</taxon>
        <taxon>Metazoa</taxon>
        <taxon>Ecdysozoa</taxon>
        <taxon>Nematoda</taxon>
        <taxon>Chromadorea</taxon>
        <taxon>Rhabditida</taxon>
        <taxon>Rhabditina</taxon>
        <taxon>Rhabditomorpha</taxon>
        <taxon>Strongyloidea</taxon>
        <taxon>Metastrongylidae</taxon>
        <taxon>Dictyocaulus</taxon>
    </lineage>
</organism>
<dbReference type="EMBL" id="KN716192">
    <property type="protein sequence ID" value="KJH51047.1"/>
    <property type="molecule type" value="Genomic_DNA"/>
</dbReference>
<accession>A0A0D8Y4C4</accession>
<reference evidence="2 3" key="1">
    <citation type="submission" date="2013-11" db="EMBL/GenBank/DDBJ databases">
        <title>Draft genome of the bovine lungworm Dictyocaulus viviparus.</title>
        <authorList>
            <person name="Mitreva M."/>
        </authorList>
    </citation>
    <scope>NUCLEOTIDE SEQUENCE [LARGE SCALE GENOMIC DNA]</scope>
    <source>
        <strain evidence="2 3">HannoverDv2000</strain>
    </source>
</reference>
<reference evidence="3" key="2">
    <citation type="journal article" date="2016" name="Sci. Rep.">
        <title>Dictyocaulus viviparus genome, variome and transcriptome elucidate lungworm biology and support future intervention.</title>
        <authorList>
            <person name="McNulty S.N."/>
            <person name="Strube C."/>
            <person name="Rosa B.A."/>
            <person name="Martin J.C."/>
            <person name="Tyagi R."/>
            <person name="Choi Y.J."/>
            <person name="Wang Q."/>
            <person name="Hallsworth Pepin K."/>
            <person name="Zhang X."/>
            <person name="Ozersky P."/>
            <person name="Wilson R.K."/>
            <person name="Sternberg P.W."/>
            <person name="Gasser R.B."/>
            <person name="Mitreva M."/>
        </authorList>
    </citation>
    <scope>NUCLEOTIDE SEQUENCE [LARGE SCALE GENOMIC DNA]</scope>
    <source>
        <strain evidence="3">HannoverDv2000</strain>
    </source>
</reference>
<dbReference type="STRING" id="29172.A0A0D8Y4C4"/>
<feature type="transmembrane region" description="Helical" evidence="1">
    <location>
        <begin position="73"/>
        <end position="92"/>
    </location>
</feature>
<keyword evidence="3" id="KW-1185">Reference proteome</keyword>
<sequence>MSYSRFVPVPLGRWERALCWTIWIAHSLSAFIIAIKASQTKIRGIQFWLSDSSYVANRKMDISDSEWVHFRNTVYHALISYCLHSTVFLMVIRFVAIEKIKLTLFFVGLLLQIYMTSIQCTVIMAVFSFVVTILTVYTRHIAVPWILCLSIVLRGNKMLPYSTEGFHYYLEFNNYLYGAIKMKEHPTENYELFVQGLQECAECASAISTQHPRKCSELEEG</sequence>
<gene>
    <name evidence="2" type="ORF">DICVIV_02808</name>
</gene>
<dbReference type="OrthoDB" id="420606at2759"/>
<evidence type="ECO:0000313" key="2">
    <source>
        <dbReference type="EMBL" id="KJH51047.1"/>
    </source>
</evidence>
<keyword evidence="1" id="KW-0472">Membrane</keyword>
<dbReference type="Proteomes" id="UP000053766">
    <property type="component" value="Unassembled WGS sequence"/>
</dbReference>
<feature type="transmembrane region" description="Helical" evidence="1">
    <location>
        <begin position="104"/>
        <end position="130"/>
    </location>
</feature>
<evidence type="ECO:0000256" key="1">
    <source>
        <dbReference type="SAM" id="Phobius"/>
    </source>
</evidence>
<keyword evidence="1" id="KW-1133">Transmembrane helix</keyword>
<dbReference type="AlphaFoldDB" id="A0A0D8Y4C4"/>
<protein>
    <submittedName>
        <fullName evidence="2">Uncharacterized protein</fullName>
    </submittedName>
</protein>
<name>A0A0D8Y4C4_DICVI</name>
<keyword evidence="1" id="KW-0812">Transmembrane</keyword>
<proteinExistence type="predicted"/>
<feature type="transmembrane region" description="Helical" evidence="1">
    <location>
        <begin position="136"/>
        <end position="153"/>
    </location>
</feature>
<evidence type="ECO:0000313" key="3">
    <source>
        <dbReference type="Proteomes" id="UP000053766"/>
    </source>
</evidence>